<keyword evidence="12 14" id="KW-0961">Cell wall biogenesis/degradation</keyword>
<gene>
    <name evidence="14 18" type="primary">murC</name>
    <name evidence="18" type="ordered locus">ANT_23400</name>
</gene>
<name>E8MYN0_ANATU</name>
<dbReference type="EC" id="6.3.2.8" evidence="3 14"/>
<dbReference type="InterPro" id="IPR013221">
    <property type="entry name" value="Mur_ligase_cen"/>
</dbReference>
<dbReference type="GO" id="GO:0008763">
    <property type="term" value="F:UDP-N-acetylmuramate-L-alanine ligase activity"/>
    <property type="evidence" value="ECO:0007669"/>
    <property type="project" value="UniProtKB-UniRule"/>
</dbReference>
<dbReference type="eggNOG" id="COG0773">
    <property type="taxonomic scope" value="Bacteria"/>
</dbReference>
<comment type="catalytic activity">
    <reaction evidence="13 14">
        <text>UDP-N-acetyl-alpha-D-muramate + L-alanine + ATP = UDP-N-acetyl-alpha-D-muramoyl-L-alanine + ADP + phosphate + H(+)</text>
        <dbReference type="Rhea" id="RHEA:23372"/>
        <dbReference type="ChEBI" id="CHEBI:15378"/>
        <dbReference type="ChEBI" id="CHEBI:30616"/>
        <dbReference type="ChEBI" id="CHEBI:43474"/>
        <dbReference type="ChEBI" id="CHEBI:57972"/>
        <dbReference type="ChEBI" id="CHEBI:70757"/>
        <dbReference type="ChEBI" id="CHEBI:83898"/>
        <dbReference type="ChEBI" id="CHEBI:456216"/>
        <dbReference type="EC" id="6.3.2.8"/>
    </reaction>
</comment>
<dbReference type="InParanoid" id="E8MYN0"/>
<evidence type="ECO:0000256" key="5">
    <source>
        <dbReference type="ARBA" id="ARBA00022598"/>
    </source>
</evidence>
<keyword evidence="19" id="KW-1185">Reference proteome</keyword>
<dbReference type="Gene3D" id="3.40.1190.10">
    <property type="entry name" value="Mur-like, catalytic domain"/>
    <property type="match status" value="1"/>
</dbReference>
<dbReference type="Pfam" id="PF02875">
    <property type="entry name" value="Mur_ligase_C"/>
    <property type="match status" value="1"/>
</dbReference>
<dbReference type="PANTHER" id="PTHR43445:SF3">
    <property type="entry name" value="UDP-N-ACETYLMURAMATE--L-ALANINE LIGASE"/>
    <property type="match status" value="1"/>
</dbReference>
<keyword evidence="10 14" id="KW-0573">Peptidoglycan synthesis</keyword>
<dbReference type="Pfam" id="PF01225">
    <property type="entry name" value="Mur_ligase"/>
    <property type="match status" value="1"/>
</dbReference>
<keyword evidence="9 14" id="KW-0133">Cell shape</keyword>
<dbReference type="EMBL" id="AP012029">
    <property type="protein sequence ID" value="BAJ64366.1"/>
    <property type="molecule type" value="Genomic_DNA"/>
</dbReference>
<dbReference type="SUPFAM" id="SSF53623">
    <property type="entry name" value="MurD-like peptide ligases, catalytic domain"/>
    <property type="match status" value="1"/>
</dbReference>
<dbReference type="Proteomes" id="UP000008922">
    <property type="component" value="Chromosome"/>
</dbReference>
<evidence type="ECO:0000256" key="4">
    <source>
        <dbReference type="ARBA" id="ARBA00022490"/>
    </source>
</evidence>
<dbReference type="FunCoup" id="E8MYN0">
    <property type="interactions" value="268"/>
</dbReference>
<sequence>MERIHLIGIGGSGLSAIARLLVEQGVQVSGSDRAETPFTRELRDMGIPVFIGHAAGNISGATMVVRSSAIPEDNPEVQAARQAGIPVLKRAEFLETFLKKYRVIAVAGTHGKTTTTGMIAWMLSSLAQNPSYIIGGVVRDLHTNAHAGKSDLFVIEADEYDRMFLGLHPHIAVITYLEHDHPDCFPTMADYSGAFEDFIRQIQAGGILLVNGDHPPTRALGQATPKGVKVMTYGESEHNTYFLKHASVNRWGGFSADVWKQMPDGENRRLLHLALQVPGKHNLLNALAALAVADQLGLMLSPAAEALHLFHGTGRRFEVRGEANGVTLIDDYAHHPTEIRTTLAAARARYPERHIWAVWQPHTYSRTQALMEEFCQSFEDADAVVVLEIYAAREKNPGFSAREVVNRMKHPAAVFQPTLETAQEYLLNCLQPGDVVLVLSAGDADALNARLLDVLSQGRKG</sequence>
<dbReference type="GO" id="GO:0051301">
    <property type="term" value="P:cell division"/>
    <property type="evidence" value="ECO:0007669"/>
    <property type="project" value="UniProtKB-KW"/>
</dbReference>
<evidence type="ECO:0000256" key="8">
    <source>
        <dbReference type="ARBA" id="ARBA00022840"/>
    </source>
</evidence>
<evidence type="ECO:0000256" key="6">
    <source>
        <dbReference type="ARBA" id="ARBA00022618"/>
    </source>
</evidence>
<evidence type="ECO:0000259" key="15">
    <source>
        <dbReference type="Pfam" id="PF01225"/>
    </source>
</evidence>
<keyword evidence="5 14" id="KW-0436">Ligase</keyword>
<keyword evidence="11 14" id="KW-0131">Cell cycle</keyword>
<evidence type="ECO:0000256" key="2">
    <source>
        <dbReference type="ARBA" id="ARBA00004752"/>
    </source>
</evidence>
<feature type="domain" description="Mur ligase N-terminal catalytic" evidence="15">
    <location>
        <begin position="3"/>
        <end position="101"/>
    </location>
</feature>
<dbReference type="GO" id="GO:0071555">
    <property type="term" value="P:cell wall organization"/>
    <property type="evidence" value="ECO:0007669"/>
    <property type="project" value="UniProtKB-KW"/>
</dbReference>
<dbReference type="HOGENOM" id="CLU_028104_2_2_0"/>
<dbReference type="InterPro" id="IPR005758">
    <property type="entry name" value="UDP-N-AcMur_Ala_ligase_MurC"/>
</dbReference>
<proteinExistence type="inferred from homology"/>
<dbReference type="GO" id="GO:0008360">
    <property type="term" value="P:regulation of cell shape"/>
    <property type="evidence" value="ECO:0007669"/>
    <property type="project" value="UniProtKB-KW"/>
</dbReference>
<protein>
    <recommendedName>
        <fullName evidence="3 14">UDP-N-acetylmuramate--L-alanine ligase</fullName>
        <ecNumber evidence="3 14">6.3.2.8</ecNumber>
    </recommendedName>
    <alternativeName>
        <fullName evidence="14">UDP-N-acetylmuramoyl-L-alanine synthetase</fullName>
    </alternativeName>
</protein>
<feature type="binding site" evidence="14">
    <location>
        <begin position="108"/>
        <end position="114"/>
    </location>
    <ligand>
        <name>ATP</name>
        <dbReference type="ChEBI" id="CHEBI:30616"/>
    </ligand>
</feature>
<keyword evidence="6 14" id="KW-0132">Cell division</keyword>
<evidence type="ECO:0000256" key="12">
    <source>
        <dbReference type="ARBA" id="ARBA00023316"/>
    </source>
</evidence>
<keyword evidence="7 14" id="KW-0547">Nucleotide-binding</keyword>
<dbReference type="InterPro" id="IPR004101">
    <property type="entry name" value="Mur_ligase_C"/>
</dbReference>
<evidence type="ECO:0000259" key="16">
    <source>
        <dbReference type="Pfam" id="PF02875"/>
    </source>
</evidence>
<dbReference type="NCBIfam" id="TIGR01082">
    <property type="entry name" value="murC"/>
    <property type="match status" value="1"/>
</dbReference>
<evidence type="ECO:0000313" key="19">
    <source>
        <dbReference type="Proteomes" id="UP000008922"/>
    </source>
</evidence>
<comment type="function">
    <text evidence="14">Cell wall formation.</text>
</comment>
<comment type="pathway">
    <text evidence="2 14">Cell wall biogenesis; peptidoglycan biosynthesis.</text>
</comment>
<dbReference type="OrthoDB" id="9804126at2"/>
<dbReference type="GO" id="GO:0005737">
    <property type="term" value="C:cytoplasm"/>
    <property type="evidence" value="ECO:0007669"/>
    <property type="project" value="UniProtKB-SubCell"/>
</dbReference>
<dbReference type="SUPFAM" id="SSF51984">
    <property type="entry name" value="MurCD N-terminal domain"/>
    <property type="match status" value="1"/>
</dbReference>
<dbReference type="InterPro" id="IPR050061">
    <property type="entry name" value="MurCDEF_pg_biosynth"/>
</dbReference>
<evidence type="ECO:0000256" key="13">
    <source>
        <dbReference type="ARBA" id="ARBA00047833"/>
    </source>
</evidence>
<organism evidence="18 19">
    <name type="scientific">Anaerolinea thermophila (strain DSM 14523 / JCM 11388 / NBRC 100420 / UNI-1)</name>
    <dbReference type="NCBI Taxonomy" id="926569"/>
    <lineage>
        <taxon>Bacteria</taxon>
        <taxon>Bacillati</taxon>
        <taxon>Chloroflexota</taxon>
        <taxon>Anaerolineae</taxon>
        <taxon>Anaerolineales</taxon>
        <taxon>Anaerolineaceae</taxon>
        <taxon>Anaerolinea</taxon>
    </lineage>
</organism>
<dbReference type="UniPathway" id="UPA00219"/>
<keyword evidence="8 14" id="KW-0067">ATP-binding</keyword>
<reference evidence="18 19" key="1">
    <citation type="submission" date="2010-12" db="EMBL/GenBank/DDBJ databases">
        <title>Whole genome sequence of Anaerolinea thermophila UNI-1.</title>
        <authorList>
            <person name="Narita-Yamada S."/>
            <person name="Kishi E."/>
            <person name="Watanabe Y."/>
            <person name="Takasaki K."/>
            <person name="Ankai A."/>
            <person name="Oguchi A."/>
            <person name="Fukui S."/>
            <person name="Takahashi M."/>
            <person name="Yashiro I."/>
            <person name="Hosoyama A."/>
            <person name="Sekiguchi Y."/>
            <person name="Hanada S."/>
            <person name="Fujita N."/>
        </authorList>
    </citation>
    <scope>NUCLEOTIDE SEQUENCE [LARGE SCALE GENOMIC DNA]</scope>
    <source>
        <strain evidence="19">DSM 14523 / JCM 11388 / NBRC 100420 / UNI-1</strain>
    </source>
</reference>
<evidence type="ECO:0000256" key="1">
    <source>
        <dbReference type="ARBA" id="ARBA00004496"/>
    </source>
</evidence>
<dbReference type="RefSeq" id="WP_013560732.1">
    <property type="nucleotide sequence ID" value="NC_014960.1"/>
</dbReference>
<dbReference type="SUPFAM" id="SSF53244">
    <property type="entry name" value="MurD-like peptide ligases, peptide-binding domain"/>
    <property type="match status" value="1"/>
</dbReference>
<dbReference type="Gene3D" id="3.40.50.720">
    <property type="entry name" value="NAD(P)-binding Rossmann-like Domain"/>
    <property type="match status" value="1"/>
</dbReference>
<evidence type="ECO:0000256" key="7">
    <source>
        <dbReference type="ARBA" id="ARBA00022741"/>
    </source>
</evidence>
<dbReference type="InterPro" id="IPR000713">
    <property type="entry name" value="Mur_ligase_N"/>
</dbReference>
<keyword evidence="4 14" id="KW-0963">Cytoplasm</keyword>
<evidence type="ECO:0000256" key="9">
    <source>
        <dbReference type="ARBA" id="ARBA00022960"/>
    </source>
</evidence>
<evidence type="ECO:0000256" key="11">
    <source>
        <dbReference type="ARBA" id="ARBA00023306"/>
    </source>
</evidence>
<dbReference type="GO" id="GO:0005524">
    <property type="term" value="F:ATP binding"/>
    <property type="evidence" value="ECO:0007669"/>
    <property type="project" value="UniProtKB-UniRule"/>
</dbReference>
<evidence type="ECO:0000259" key="17">
    <source>
        <dbReference type="Pfam" id="PF08245"/>
    </source>
</evidence>
<dbReference type="PANTHER" id="PTHR43445">
    <property type="entry name" value="UDP-N-ACETYLMURAMATE--L-ALANINE LIGASE-RELATED"/>
    <property type="match status" value="1"/>
</dbReference>
<feature type="domain" description="Mur ligase C-terminal" evidence="16">
    <location>
        <begin position="315"/>
        <end position="442"/>
    </location>
</feature>
<evidence type="ECO:0000256" key="3">
    <source>
        <dbReference type="ARBA" id="ARBA00012211"/>
    </source>
</evidence>
<dbReference type="GO" id="GO:0009252">
    <property type="term" value="P:peptidoglycan biosynthetic process"/>
    <property type="evidence" value="ECO:0007669"/>
    <property type="project" value="UniProtKB-UniRule"/>
</dbReference>
<evidence type="ECO:0000256" key="14">
    <source>
        <dbReference type="HAMAP-Rule" id="MF_00046"/>
    </source>
</evidence>
<evidence type="ECO:0000256" key="10">
    <source>
        <dbReference type="ARBA" id="ARBA00022984"/>
    </source>
</evidence>
<dbReference type="InterPro" id="IPR036565">
    <property type="entry name" value="Mur-like_cat_sf"/>
</dbReference>
<dbReference type="STRING" id="926569.ANT_23400"/>
<dbReference type="HAMAP" id="MF_00046">
    <property type="entry name" value="MurC"/>
    <property type="match status" value="1"/>
</dbReference>
<accession>E8MYN0</accession>
<dbReference type="Gene3D" id="3.90.190.20">
    <property type="entry name" value="Mur ligase, C-terminal domain"/>
    <property type="match status" value="1"/>
</dbReference>
<dbReference type="InterPro" id="IPR036615">
    <property type="entry name" value="Mur_ligase_C_dom_sf"/>
</dbReference>
<dbReference type="AlphaFoldDB" id="E8MYN0"/>
<dbReference type="KEGG" id="atm:ANT_23400"/>
<comment type="subcellular location">
    <subcellularLocation>
        <location evidence="1 14">Cytoplasm</location>
    </subcellularLocation>
</comment>
<dbReference type="Pfam" id="PF08245">
    <property type="entry name" value="Mur_ligase_M"/>
    <property type="match status" value="1"/>
</dbReference>
<feature type="domain" description="Mur ligase central" evidence="17">
    <location>
        <begin position="106"/>
        <end position="293"/>
    </location>
</feature>
<evidence type="ECO:0000313" key="18">
    <source>
        <dbReference type="EMBL" id="BAJ64366.1"/>
    </source>
</evidence>
<comment type="similarity">
    <text evidence="14">Belongs to the MurCDEF family.</text>
</comment>